<dbReference type="GO" id="GO:0005615">
    <property type="term" value="C:extracellular space"/>
    <property type="evidence" value="ECO:0007669"/>
    <property type="project" value="UniProtKB-ARBA"/>
</dbReference>
<dbReference type="InterPro" id="IPR000896">
    <property type="entry name" value="Hemocyanin/hexamerin_mid_dom"/>
</dbReference>
<dbReference type="InterPro" id="IPR005204">
    <property type="entry name" value="Hemocyanin_N"/>
</dbReference>
<keyword evidence="6" id="KW-1185">Reference proteome</keyword>
<name>A0A9R1TG33_9HYME</name>
<evidence type="ECO:0000256" key="1">
    <source>
        <dbReference type="ARBA" id="ARBA00022761"/>
    </source>
</evidence>
<evidence type="ECO:0000256" key="2">
    <source>
        <dbReference type="SAM" id="SignalP"/>
    </source>
</evidence>
<keyword evidence="2" id="KW-0732">Signal</keyword>
<feature type="domain" description="Hemocyanin middle" evidence="3">
    <location>
        <begin position="158"/>
        <end position="430"/>
    </location>
</feature>
<dbReference type="PRINTS" id="PR00187">
    <property type="entry name" value="HAEMOCYANIN"/>
</dbReference>
<dbReference type="SUPFAM" id="SSF48050">
    <property type="entry name" value="Hemocyanin, N-terminal domain"/>
    <property type="match status" value="1"/>
</dbReference>
<feature type="signal peptide" evidence="2">
    <location>
        <begin position="1"/>
        <end position="18"/>
    </location>
</feature>
<evidence type="ECO:0000313" key="7">
    <source>
        <dbReference type="RefSeq" id="XP_011308418.1"/>
    </source>
</evidence>
<dbReference type="PANTHER" id="PTHR11511:SF5">
    <property type="entry name" value="FAT-BODY PROTEIN 1-RELATED"/>
    <property type="match status" value="1"/>
</dbReference>
<dbReference type="Gene3D" id="1.10.1280.10">
    <property type="entry name" value="Di-copper center containing domain from catechol oxidase"/>
    <property type="match status" value="1"/>
</dbReference>
<dbReference type="Gene3D" id="2.60.40.1520">
    <property type="entry name" value="Hemocyanin, C-terminal domain"/>
    <property type="match status" value="1"/>
</dbReference>
<dbReference type="Proteomes" id="UP000694866">
    <property type="component" value="Unplaced"/>
</dbReference>
<evidence type="ECO:0000313" key="6">
    <source>
        <dbReference type="Proteomes" id="UP000694866"/>
    </source>
</evidence>
<dbReference type="Pfam" id="PF00372">
    <property type="entry name" value="Hemocyanin_M"/>
    <property type="match status" value="1"/>
</dbReference>
<evidence type="ECO:0000259" key="4">
    <source>
        <dbReference type="Pfam" id="PF03722"/>
    </source>
</evidence>
<dbReference type="InterPro" id="IPR005203">
    <property type="entry name" value="Hemocyanin_C"/>
</dbReference>
<dbReference type="Pfam" id="PF03722">
    <property type="entry name" value="Hemocyanin_N"/>
    <property type="match status" value="1"/>
</dbReference>
<dbReference type="PANTHER" id="PTHR11511">
    <property type="entry name" value="LARVAL STORAGE PROTEIN/PHENOLOXIDASE"/>
    <property type="match status" value="1"/>
</dbReference>
<evidence type="ECO:0000259" key="3">
    <source>
        <dbReference type="Pfam" id="PF00372"/>
    </source>
</evidence>
<dbReference type="SUPFAM" id="SSF48056">
    <property type="entry name" value="Di-copper centre-containing domain"/>
    <property type="match status" value="1"/>
</dbReference>
<feature type="domain" description="Hemocyanin N-terminal" evidence="4">
    <location>
        <begin position="31"/>
        <end position="153"/>
    </location>
</feature>
<dbReference type="InterPro" id="IPR008922">
    <property type="entry name" value="Di-copper_centre_dom_sf"/>
</dbReference>
<gene>
    <name evidence="7" type="primary">LOC105269674</name>
</gene>
<keyword evidence="1" id="KW-0758">Storage protein</keyword>
<dbReference type="SUPFAM" id="SSF81296">
    <property type="entry name" value="E set domains"/>
    <property type="match status" value="1"/>
</dbReference>
<dbReference type="Gene3D" id="1.20.1370.10">
    <property type="entry name" value="Hemocyanin, N-terminal domain"/>
    <property type="match status" value="1"/>
</dbReference>
<sequence length="731" mass="86336">MFKEILLLAVAAFGLTQAITSDLRTGDMDLIHKQKKIYELFMYVEQSKLIGSECYEIGRTFDLESNMEMFHDKMIVKEFMYRFRLGMLRRDALFSVFYEEHREELVVLFKMLYTAKDFMTFYKTACWCRLYMNKGMFITALHTAVLFRPDCKGIMLPPMYEVYPDLFFDNTVLNEARRIKMMTGTKPTMGMESMDYHVIDHTNMTQMMTMCNMNEDCELAYFTHDVRLNNYYYNIRTLFPFWLPMKDMIMPEHMMRGQFYYYIHQQLLARYNMERMSVGLKEMEDLNINKMIVPGFYSNLVYSNGVAVPNRHFWTNVPMYKYKYVKEIMNIEQRIFDAIDSGMIMDKNGKYINIYTHGGLEMLGDLIEGNTNSCNTRYYGAIEILYRNLLGANYDCKHKNCMIPSVLQTYTAALRDPMFYRMCKIITGFFLRYKCNLPAYTRSELDFAGVIVEDVKVEKMMTYMDKCEYSINNALTVDSMKEGMKWNLKAKKMCLMSKPFTYKMLVKSDKNTKSMVRIFLGPAMNMCKNNDYMCLYKYWYDFVMLDKFTVELTPGMNTITRLSTDCMHCSKNLHTGASMMTKLNKALEGTEPFTMKDKYTGFPTNLYLPRGRVGGMAFKLFVVLTPIDESHFHVIDMPMFGKLVMDGKPLGFPLDRPMMPWFMDLKNMYMKDVNIYHVNDNAEMMMMMRGMDQKMMTHDVKGFMEPMGIKRGVVEDKWMLHDYMTKNKYIA</sequence>
<dbReference type="InterPro" id="IPR036697">
    <property type="entry name" value="Hemocyanin_N_sf"/>
</dbReference>
<evidence type="ECO:0000259" key="5">
    <source>
        <dbReference type="Pfam" id="PF03723"/>
    </source>
</evidence>
<dbReference type="KEGG" id="fas:105269674"/>
<dbReference type="GO" id="GO:0045735">
    <property type="term" value="F:nutrient reservoir activity"/>
    <property type="evidence" value="ECO:0007669"/>
    <property type="project" value="UniProtKB-KW"/>
</dbReference>
<reference evidence="7" key="1">
    <citation type="submission" date="2025-08" db="UniProtKB">
        <authorList>
            <consortium name="RefSeq"/>
        </authorList>
    </citation>
    <scope>IDENTIFICATION</scope>
    <source>
        <strain evidence="7">USDA-PBARC FA_bdor</strain>
        <tissue evidence="7">Whole organism</tissue>
    </source>
</reference>
<protein>
    <submittedName>
        <fullName evidence="7">Arylphorin subunit alpha</fullName>
    </submittedName>
</protein>
<proteinExistence type="predicted"/>
<feature type="chain" id="PRO_5040182262" evidence="2">
    <location>
        <begin position="19"/>
        <end position="731"/>
    </location>
</feature>
<dbReference type="InterPro" id="IPR013788">
    <property type="entry name" value="Hemocyanin/hexamerin"/>
</dbReference>
<dbReference type="Pfam" id="PF03723">
    <property type="entry name" value="Hemocyanin_C"/>
    <property type="match status" value="1"/>
</dbReference>
<dbReference type="OrthoDB" id="6371642at2759"/>
<dbReference type="GeneID" id="105269674"/>
<dbReference type="InterPro" id="IPR014756">
    <property type="entry name" value="Ig_E-set"/>
</dbReference>
<dbReference type="RefSeq" id="XP_011308418.1">
    <property type="nucleotide sequence ID" value="XM_011310116.1"/>
</dbReference>
<accession>A0A9R1TG33</accession>
<dbReference type="InterPro" id="IPR037020">
    <property type="entry name" value="Hemocyanin_C_sf"/>
</dbReference>
<feature type="domain" description="Hemocyanin C-terminal" evidence="5">
    <location>
        <begin position="440"/>
        <end position="677"/>
    </location>
</feature>
<organism evidence="6 7">
    <name type="scientific">Fopius arisanus</name>
    <dbReference type="NCBI Taxonomy" id="64838"/>
    <lineage>
        <taxon>Eukaryota</taxon>
        <taxon>Metazoa</taxon>
        <taxon>Ecdysozoa</taxon>
        <taxon>Arthropoda</taxon>
        <taxon>Hexapoda</taxon>
        <taxon>Insecta</taxon>
        <taxon>Pterygota</taxon>
        <taxon>Neoptera</taxon>
        <taxon>Endopterygota</taxon>
        <taxon>Hymenoptera</taxon>
        <taxon>Apocrita</taxon>
        <taxon>Ichneumonoidea</taxon>
        <taxon>Braconidae</taxon>
        <taxon>Opiinae</taxon>
        <taxon>Fopius</taxon>
    </lineage>
</organism>
<dbReference type="AlphaFoldDB" id="A0A9R1TG33"/>